<dbReference type="AlphaFoldDB" id="A0A6M0JX87"/>
<accession>A0A6M0JX87</accession>
<reference evidence="2 3" key="1">
    <citation type="submission" date="2020-02" db="EMBL/GenBank/DDBJ databases">
        <title>Genome sequences of Thiorhodococcus mannitoliphagus and Thiorhodococcus minor, purple sulfur photosynthetic bacteria in the gammaproteobacterial family, Chromatiaceae.</title>
        <authorList>
            <person name="Aviles F.A."/>
            <person name="Meyer T.E."/>
            <person name="Kyndt J.A."/>
        </authorList>
    </citation>
    <scope>NUCLEOTIDE SEQUENCE [LARGE SCALE GENOMIC DNA]</scope>
    <source>
        <strain evidence="2 3">DSM 11518</strain>
    </source>
</reference>
<evidence type="ECO:0000259" key="1">
    <source>
        <dbReference type="Pfam" id="PF07238"/>
    </source>
</evidence>
<dbReference type="InterPro" id="IPR009875">
    <property type="entry name" value="PilZ_domain"/>
</dbReference>
<sequence>MLLDDERRNFKRMIAETQIDVTRLSSGETFTAKLVNLSASGCAFLSDLAIEADEALDILIRSPSERLDPLRRSGQVARFTQTDEGRLVAVHFTGSA</sequence>
<proteinExistence type="predicted"/>
<evidence type="ECO:0000313" key="2">
    <source>
        <dbReference type="EMBL" id="NEV61779.1"/>
    </source>
</evidence>
<keyword evidence="3" id="KW-1185">Reference proteome</keyword>
<dbReference type="EMBL" id="JAAIJQ010000017">
    <property type="protein sequence ID" value="NEV61779.1"/>
    <property type="molecule type" value="Genomic_DNA"/>
</dbReference>
<name>A0A6M0JX87_9GAMM</name>
<organism evidence="2 3">
    <name type="scientific">Thiorhodococcus minor</name>
    <dbReference type="NCBI Taxonomy" id="57489"/>
    <lineage>
        <taxon>Bacteria</taxon>
        <taxon>Pseudomonadati</taxon>
        <taxon>Pseudomonadota</taxon>
        <taxon>Gammaproteobacteria</taxon>
        <taxon>Chromatiales</taxon>
        <taxon>Chromatiaceae</taxon>
        <taxon>Thiorhodococcus</taxon>
    </lineage>
</organism>
<comment type="caution">
    <text evidence="2">The sequence shown here is derived from an EMBL/GenBank/DDBJ whole genome shotgun (WGS) entry which is preliminary data.</text>
</comment>
<gene>
    <name evidence="2" type="ORF">G3446_07725</name>
</gene>
<dbReference type="Pfam" id="PF07238">
    <property type="entry name" value="PilZ"/>
    <property type="match status" value="1"/>
</dbReference>
<protein>
    <submittedName>
        <fullName evidence="2">PilZ domain-containing protein</fullName>
    </submittedName>
</protein>
<dbReference type="Gene3D" id="2.40.10.220">
    <property type="entry name" value="predicted glycosyltransferase like domains"/>
    <property type="match status" value="1"/>
</dbReference>
<dbReference type="RefSeq" id="WP_164452252.1">
    <property type="nucleotide sequence ID" value="NZ_JAAIJQ010000017.1"/>
</dbReference>
<dbReference type="GO" id="GO:0035438">
    <property type="term" value="F:cyclic-di-GMP binding"/>
    <property type="evidence" value="ECO:0007669"/>
    <property type="project" value="InterPro"/>
</dbReference>
<evidence type="ECO:0000313" key="3">
    <source>
        <dbReference type="Proteomes" id="UP000483379"/>
    </source>
</evidence>
<dbReference type="SUPFAM" id="SSF141371">
    <property type="entry name" value="PilZ domain-like"/>
    <property type="match status" value="1"/>
</dbReference>
<dbReference type="Proteomes" id="UP000483379">
    <property type="component" value="Unassembled WGS sequence"/>
</dbReference>
<feature type="domain" description="PilZ" evidence="1">
    <location>
        <begin position="6"/>
        <end position="93"/>
    </location>
</feature>